<feature type="region of interest" description="Disordered" evidence="1">
    <location>
        <begin position="1"/>
        <end position="41"/>
    </location>
</feature>
<feature type="compositionally biased region" description="Low complexity" evidence="1">
    <location>
        <begin position="9"/>
        <end position="20"/>
    </location>
</feature>
<dbReference type="EMBL" id="QGMK01000054">
    <property type="protein sequence ID" value="TVY84792.1"/>
    <property type="molecule type" value="Genomic_DNA"/>
</dbReference>
<comment type="caution">
    <text evidence="2">The sequence shown here is derived from an EMBL/GenBank/DDBJ whole genome shotgun (WGS) entry which is preliminary data.</text>
</comment>
<dbReference type="OrthoDB" id="5326237at2759"/>
<accession>A0A8T9CI06</accession>
<name>A0A8T9CI06_9HELO</name>
<reference evidence="2 3" key="1">
    <citation type="submission" date="2018-05" db="EMBL/GenBank/DDBJ databases">
        <title>Genome sequencing and assembly of the regulated plant pathogen Lachnellula willkommii and related sister species for the development of diagnostic species identification markers.</title>
        <authorList>
            <person name="Giroux E."/>
            <person name="Bilodeau G."/>
        </authorList>
    </citation>
    <scope>NUCLEOTIDE SEQUENCE [LARGE SCALE GENOMIC DNA]</scope>
    <source>
        <strain evidence="2 3">CBS 268.59</strain>
    </source>
</reference>
<gene>
    <name evidence="2" type="ORF">LSUE1_G001023</name>
</gene>
<keyword evidence="3" id="KW-1185">Reference proteome</keyword>
<evidence type="ECO:0000313" key="2">
    <source>
        <dbReference type="EMBL" id="TVY84792.1"/>
    </source>
</evidence>
<organism evidence="2 3">
    <name type="scientific">Lachnellula suecica</name>
    <dbReference type="NCBI Taxonomy" id="602035"/>
    <lineage>
        <taxon>Eukaryota</taxon>
        <taxon>Fungi</taxon>
        <taxon>Dikarya</taxon>
        <taxon>Ascomycota</taxon>
        <taxon>Pezizomycotina</taxon>
        <taxon>Leotiomycetes</taxon>
        <taxon>Helotiales</taxon>
        <taxon>Lachnaceae</taxon>
        <taxon>Lachnellula</taxon>
    </lineage>
</organism>
<feature type="region of interest" description="Disordered" evidence="1">
    <location>
        <begin position="101"/>
        <end position="140"/>
    </location>
</feature>
<feature type="compositionally biased region" description="Basic and acidic residues" evidence="1">
    <location>
        <begin position="112"/>
        <end position="140"/>
    </location>
</feature>
<proteinExistence type="predicted"/>
<protein>
    <recommendedName>
        <fullName evidence="4">Mediator of RNA polymerase II transcription subunit 8</fullName>
    </recommendedName>
</protein>
<evidence type="ECO:0000313" key="3">
    <source>
        <dbReference type="Proteomes" id="UP000469558"/>
    </source>
</evidence>
<dbReference type="AlphaFoldDB" id="A0A8T9CI06"/>
<sequence>MAMDQQKGTQQSATAAPSSANGQAGSGMEGNTGEDWDEEKLEKALARLKEMHIQLKNLRTTVPRLLEPLTKKQPSPQVLFSEFSKSTATANEEVQQFQKLMREEETSQVLEQARKSRAERPNDIKPWRARDHPDWLTRDT</sequence>
<evidence type="ECO:0008006" key="4">
    <source>
        <dbReference type="Google" id="ProtNLM"/>
    </source>
</evidence>
<dbReference type="Proteomes" id="UP000469558">
    <property type="component" value="Unassembled WGS sequence"/>
</dbReference>
<evidence type="ECO:0000256" key="1">
    <source>
        <dbReference type="SAM" id="MobiDB-lite"/>
    </source>
</evidence>